<dbReference type="PANTHER" id="PTHR30537">
    <property type="entry name" value="HTH-TYPE TRANSCRIPTIONAL REGULATOR"/>
    <property type="match status" value="1"/>
</dbReference>
<comment type="similarity">
    <text evidence="1">Belongs to the LysR transcriptional regulatory family.</text>
</comment>
<accession>A0ABV8CMN0</accession>
<evidence type="ECO:0000256" key="2">
    <source>
        <dbReference type="ARBA" id="ARBA00023015"/>
    </source>
</evidence>
<dbReference type="Gene3D" id="1.10.10.10">
    <property type="entry name" value="Winged helix-like DNA-binding domain superfamily/Winged helix DNA-binding domain"/>
    <property type="match status" value="1"/>
</dbReference>
<protein>
    <submittedName>
        <fullName evidence="6">LysR substrate-binding domain-containing protein</fullName>
    </submittedName>
</protein>
<dbReference type="InterPro" id="IPR036388">
    <property type="entry name" value="WH-like_DNA-bd_sf"/>
</dbReference>
<dbReference type="InterPro" id="IPR036390">
    <property type="entry name" value="WH_DNA-bd_sf"/>
</dbReference>
<dbReference type="EMBL" id="JBHSAF010000006">
    <property type="protein sequence ID" value="MFC3913243.1"/>
    <property type="molecule type" value="Genomic_DNA"/>
</dbReference>
<dbReference type="InterPro" id="IPR000847">
    <property type="entry name" value="LysR_HTH_N"/>
</dbReference>
<evidence type="ECO:0000313" key="6">
    <source>
        <dbReference type="EMBL" id="MFC3913243.1"/>
    </source>
</evidence>
<feature type="domain" description="HTH lysR-type" evidence="5">
    <location>
        <begin position="1"/>
        <end position="59"/>
    </location>
</feature>
<keyword evidence="2" id="KW-0805">Transcription regulation</keyword>
<proteinExistence type="inferred from homology"/>
<dbReference type="PROSITE" id="PS50931">
    <property type="entry name" value="HTH_LYSR"/>
    <property type="match status" value="1"/>
</dbReference>
<keyword evidence="3" id="KW-0238">DNA-binding</keyword>
<evidence type="ECO:0000259" key="5">
    <source>
        <dbReference type="PROSITE" id="PS50931"/>
    </source>
</evidence>
<comment type="caution">
    <text evidence="6">The sequence shown here is derived from an EMBL/GenBank/DDBJ whole genome shotgun (WGS) entry which is preliminary data.</text>
</comment>
<gene>
    <name evidence="6" type="ORF">ACFOSS_07180</name>
</gene>
<dbReference type="Pfam" id="PF00126">
    <property type="entry name" value="HTH_1"/>
    <property type="match status" value="1"/>
</dbReference>
<evidence type="ECO:0000256" key="1">
    <source>
        <dbReference type="ARBA" id="ARBA00009437"/>
    </source>
</evidence>
<organism evidence="6 7">
    <name type="scientific">Pseudaeromonas sharmana</name>
    <dbReference type="NCBI Taxonomy" id="328412"/>
    <lineage>
        <taxon>Bacteria</taxon>
        <taxon>Pseudomonadati</taxon>
        <taxon>Pseudomonadota</taxon>
        <taxon>Gammaproteobacteria</taxon>
        <taxon>Aeromonadales</taxon>
        <taxon>Aeromonadaceae</taxon>
        <taxon>Pseudaeromonas</taxon>
    </lineage>
</organism>
<dbReference type="Proteomes" id="UP001595692">
    <property type="component" value="Unassembled WGS sequence"/>
</dbReference>
<dbReference type="Gene3D" id="3.40.190.290">
    <property type="match status" value="1"/>
</dbReference>
<dbReference type="InterPro" id="IPR005119">
    <property type="entry name" value="LysR_subst-bd"/>
</dbReference>
<dbReference type="Pfam" id="PF03466">
    <property type="entry name" value="LysR_substrate"/>
    <property type="match status" value="1"/>
</dbReference>
<evidence type="ECO:0000256" key="4">
    <source>
        <dbReference type="ARBA" id="ARBA00023163"/>
    </source>
</evidence>
<keyword evidence="4" id="KW-0804">Transcription</keyword>
<dbReference type="PANTHER" id="PTHR30537:SF5">
    <property type="entry name" value="HTH-TYPE TRANSCRIPTIONAL ACTIVATOR TTDR-RELATED"/>
    <property type="match status" value="1"/>
</dbReference>
<evidence type="ECO:0000313" key="7">
    <source>
        <dbReference type="Proteomes" id="UP001595692"/>
    </source>
</evidence>
<sequence length="308" mass="34952">MHELSGLPLFAKIVELNSFAEAARQLQLPATTLSRKIQQLESELGGKLLNRTTRSLSLTELGERVLPKALLIQQTVKELQEEAEHISTQPTGKLHIAAPRAFSVNILAPLLSQFRQQHPGIRIELDASNRFQDLTKGSLDFVFRIGELADSSLIALPLTQVDYELVASPQLLAHHADPQGPAHPRDLQHYPSIRNHVDGFILPWHLHKQGEVYQHQSEPDLLSDDLQVSLMYALDGVGIAYLPYSLVYRPLQDGRLVTLLDEWQRHHPTAYLIYPDRAYLPQKSKLFLQFIKAQLPHFQQRLTKPGHR</sequence>
<dbReference type="SUPFAM" id="SSF46785">
    <property type="entry name" value="Winged helix' DNA-binding domain"/>
    <property type="match status" value="1"/>
</dbReference>
<dbReference type="CDD" id="cd08422">
    <property type="entry name" value="PBP2_CrgA_like"/>
    <property type="match status" value="1"/>
</dbReference>
<dbReference type="InterPro" id="IPR058163">
    <property type="entry name" value="LysR-type_TF_proteobact-type"/>
</dbReference>
<keyword evidence="7" id="KW-1185">Reference proteome</keyword>
<reference evidence="7" key="1">
    <citation type="journal article" date="2019" name="Int. J. Syst. Evol. Microbiol.">
        <title>The Global Catalogue of Microorganisms (GCM) 10K type strain sequencing project: providing services to taxonomists for standard genome sequencing and annotation.</title>
        <authorList>
            <consortium name="The Broad Institute Genomics Platform"/>
            <consortium name="The Broad Institute Genome Sequencing Center for Infectious Disease"/>
            <person name="Wu L."/>
            <person name="Ma J."/>
        </authorList>
    </citation>
    <scope>NUCLEOTIDE SEQUENCE [LARGE SCALE GENOMIC DNA]</scope>
    <source>
        <strain evidence="7">CCUG 54939</strain>
    </source>
</reference>
<dbReference type="RefSeq" id="WP_377151509.1">
    <property type="nucleotide sequence ID" value="NZ_JBHSAF010000006.1"/>
</dbReference>
<dbReference type="SUPFAM" id="SSF53850">
    <property type="entry name" value="Periplasmic binding protein-like II"/>
    <property type="match status" value="1"/>
</dbReference>
<evidence type="ECO:0000256" key="3">
    <source>
        <dbReference type="ARBA" id="ARBA00023125"/>
    </source>
</evidence>
<name>A0ABV8CMN0_9GAMM</name>